<dbReference type="AlphaFoldDB" id="A0A6C0J4L5"/>
<dbReference type="EMBL" id="MN740310">
    <property type="protein sequence ID" value="QHT99566.1"/>
    <property type="molecule type" value="Genomic_DNA"/>
</dbReference>
<sequence>MAVFDYDPKEHEEIRRKKIDKKIFKKWLVLKECNYVMKDLEKKINILTNDMMFCNYFKEENFIFYNNKFCKKKYSLEDNENIRHLFLINEINKHGKKIVFLRLNILHHYRCYILKNVMRDISYINKK</sequence>
<name>A0A6C0J4L5_9ZZZZ</name>
<accession>A0A6C0J4L5</accession>
<protein>
    <submittedName>
        <fullName evidence="1">Uncharacterized protein</fullName>
    </submittedName>
</protein>
<proteinExistence type="predicted"/>
<reference evidence="1" key="1">
    <citation type="journal article" date="2020" name="Nature">
        <title>Giant virus diversity and host interactions through global metagenomics.</title>
        <authorList>
            <person name="Schulz F."/>
            <person name="Roux S."/>
            <person name="Paez-Espino D."/>
            <person name="Jungbluth S."/>
            <person name="Walsh D.A."/>
            <person name="Denef V.J."/>
            <person name="McMahon K.D."/>
            <person name="Konstantinidis K.T."/>
            <person name="Eloe-Fadrosh E.A."/>
            <person name="Kyrpides N.C."/>
            <person name="Woyke T."/>
        </authorList>
    </citation>
    <scope>NUCLEOTIDE SEQUENCE</scope>
    <source>
        <strain evidence="1">GVMAG-M-3300025727-45</strain>
    </source>
</reference>
<organism evidence="1">
    <name type="scientific">viral metagenome</name>
    <dbReference type="NCBI Taxonomy" id="1070528"/>
    <lineage>
        <taxon>unclassified sequences</taxon>
        <taxon>metagenomes</taxon>
        <taxon>organismal metagenomes</taxon>
    </lineage>
</organism>
<evidence type="ECO:0000313" key="1">
    <source>
        <dbReference type="EMBL" id="QHT99566.1"/>
    </source>
</evidence>